<accession>A0A2P4T275</accession>
<dbReference type="Pfam" id="PF25600">
    <property type="entry name" value="TRIM_CC"/>
    <property type="match status" value="1"/>
</dbReference>
<name>A0A2P4T275_BAMTH</name>
<dbReference type="EMBL" id="PPHD01011696">
    <property type="protein sequence ID" value="POI30470.1"/>
    <property type="molecule type" value="Genomic_DNA"/>
</dbReference>
<dbReference type="OrthoDB" id="9049620at2759"/>
<feature type="domain" description="TRIM8/14/16/25/29/45/65 coiled-coil region" evidence="2">
    <location>
        <begin position="8"/>
        <end position="98"/>
    </location>
</feature>
<reference evidence="3 4" key="1">
    <citation type="submission" date="2018-01" db="EMBL/GenBank/DDBJ databases">
        <title>Comparison of the Chinese Bamboo Partridge and Red Junglefowl genome sequences highlights the importance of demography in genome evolution.</title>
        <authorList>
            <person name="Tiley G.P."/>
            <person name="Kimball R.T."/>
            <person name="Braun E.L."/>
            <person name="Burleigh J.G."/>
        </authorList>
    </citation>
    <scope>NUCLEOTIDE SEQUENCE [LARGE SCALE GENOMIC DNA]</scope>
    <source>
        <strain evidence="3">RTK389</strain>
        <tissue evidence="3">Blood</tissue>
    </source>
</reference>
<feature type="non-terminal residue" evidence="3">
    <location>
        <position position="1"/>
    </location>
</feature>
<protein>
    <recommendedName>
        <fullName evidence="2">TRIM8/14/16/25/29/45/65 coiled-coil region domain-containing protein</fullName>
    </recommendedName>
</protein>
<dbReference type="Proteomes" id="UP000237246">
    <property type="component" value="Unassembled WGS sequence"/>
</dbReference>
<keyword evidence="4" id="KW-1185">Reference proteome</keyword>
<organism evidence="3 4">
    <name type="scientific">Bambusicola thoracicus</name>
    <name type="common">Chinese bamboo-partridge</name>
    <name type="synonym">Perdix thoracica</name>
    <dbReference type="NCBI Taxonomy" id="9083"/>
    <lineage>
        <taxon>Eukaryota</taxon>
        <taxon>Metazoa</taxon>
        <taxon>Chordata</taxon>
        <taxon>Craniata</taxon>
        <taxon>Vertebrata</taxon>
        <taxon>Euteleostomi</taxon>
        <taxon>Archelosauria</taxon>
        <taxon>Archosauria</taxon>
        <taxon>Dinosauria</taxon>
        <taxon>Saurischia</taxon>
        <taxon>Theropoda</taxon>
        <taxon>Coelurosauria</taxon>
        <taxon>Aves</taxon>
        <taxon>Neognathae</taxon>
        <taxon>Galloanserae</taxon>
        <taxon>Galliformes</taxon>
        <taxon>Phasianidae</taxon>
        <taxon>Perdicinae</taxon>
        <taxon>Bambusicola</taxon>
    </lineage>
</organism>
<keyword evidence="1" id="KW-0175">Coiled coil</keyword>
<evidence type="ECO:0000256" key="1">
    <source>
        <dbReference type="SAM" id="Coils"/>
    </source>
</evidence>
<evidence type="ECO:0000313" key="3">
    <source>
        <dbReference type="EMBL" id="POI30470.1"/>
    </source>
</evidence>
<evidence type="ECO:0000259" key="2">
    <source>
        <dbReference type="Pfam" id="PF25600"/>
    </source>
</evidence>
<proteinExistence type="predicted"/>
<feature type="coiled-coil region" evidence="1">
    <location>
        <begin position="18"/>
        <end position="70"/>
    </location>
</feature>
<comment type="caution">
    <text evidence="3">The sequence shown here is derived from an EMBL/GenBank/DDBJ whole genome shotgun (WGS) entry which is preliminary data.</text>
</comment>
<sequence length="138" mass="15651">ALEGLHRNDLENSFNAICEHLESRKAKILEAISDTERKQLSQLEPWIKELEEMKDAVSSDVREMEALRNQKDPVLFVKGLAAIQARKREQVPSKDGVELAELLSTMDGSIKKTIQELFQPYVQFILDTKPSVESSPSK</sequence>
<gene>
    <name evidence="3" type="ORF">CIB84_005780</name>
</gene>
<dbReference type="AlphaFoldDB" id="A0A2P4T275"/>
<dbReference type="InterPro" id="IPR058030">
    <property type="entry name" value="TRIM8/14/16/25/29/45/65_CC"/>
</dbReference>
<evidence type="ECO:0000313" key="4">
    <source>
        <dbReference type="Proteomes" id="UP000237246"/>
    </source>
</evidence>